<dbReference type="PANTHER" id="PTHR33794:SF1">
    <property type="entry name" value="BACILLOLYSIN"/>
    <property type="match status" value="1"/>
</dbReference>
<dbReference type="GO" id="GO:0046872">
    <property type="term" value="F:metal ion binding"/>
    <property type="evidence" value="ECO:0007669"/>
    <property type="project" value="UniProtKB-KW"/>
</dbReference>
<keyword evidence="6" id="KW-0482">Metalloprotease</keyword>
<name>A0A2K8KSI7_9GAMM</name>
<keyword evidence="2" id="KW-0479">Metal-binding</keyword>
<dbReference type="Gene3D" id="1.10.390.10">
    <property type="entry name" value="Neutral Protease Domain 2"/>
    <property type="match status" value="1"/>
</dbReference>
<feature type="chain" id="PRO_5014927209" evidence="8">
    <location>
        <begin position="33"/>
        <end position="1062"/>
    </location>
</feature>
<gene>
    <name evidence="13" type="ORF">REIFOR_01115</name>
</gene>
<dbReference type="Pfam" id="PF07504">
    <property type="entry name" value="FTP"/>
    <property type="match status" value="1"/>
</dbReference>
<evidence type="ECO:0000256" key="4">
    <source>
        <dbReference type="ARBA" id="ARBA00022801"/>
    </source>
</evidence>
<dbReference type="InterPro" id="IPR001570">
    <property type="entry name" value="Peptidase_M4_C_domain"/>
</dbReference>
<evidence type="ECO:0000259" key="11">
    <source>
        <dbReference type="Pfam" id="PF07504"/>
    </source>
</evidence>
<feature type="signal peptide" evidence="8">
    <location>
        <begin position="1"/>
        <end position="32"/>
    </location>
</feature>
<dbReference type="SUPFAM" id="SSF55486">
    <property type="entry name" value="Metalloproteases ('zincins'), catalytic domain"/>
    <property type="match status" value="1"/>
</dbReference>
<dbReference type="PANTHER" id="PTHR33794">
    <property type="entry name" value="BACILLOLYSIN"/>
    <property type="match status" value="1"/>
</dbReference>
<dbReference type="GO" id="GO:0006508">
    <property type="term" value="P:proteolysis"/>
    <property type="evidence" value="ECO:0007669"/>
    <property type="project" value="UniProtKB-KW"/>
</dbReference>
<dbReference type="Pfam" id="PF02868">
    <property type="entry name" value="Peptidase_M4_C"/>
    <property type="match status" value="1"/>
</dbReference>
<evidence type="ECO:0000259" key="10">
    <source>
        <dbReference type="Pfam" id="PF02868"/>
    </source>
</evidence>
<keyword evidence="5" id="KW-0862">Zinc</keyword>
<protein>
    <submittedName>
        <fullName evidence="13">Hemagglutinin / peptidase, M4 family</fullName>
    </submittedName>
</protein>
<feature type="domain" description="Peptidase M4" evidence="9">
    <location>
        <begin position="296"/>
        <end position="403"/>
    </location>
</feature>
<evidence type="ECO:0000256" key="7">
    <source>
        <dbReference type="ARBA" id="ARBA00023145"/>
    </source>
</evidence>
<dbReference type="AlphaFoldDB" id="A0A2K8KSI7"/>
<evidence type="ECO:0000256" key="1">
    <source>
        <dbReference type="ARBA" id="ARBA00022670"/>
    </source>
</evidence>
<sequence>MLLLKKNIKNTYKFCKLIPLMGLVLTSAATFSATPLSRLSPVVSGEQAGKETYGDVSWSASSLAQRVSDYLGARAMVSFRDVTSDVVAPDFRQLQQTYQGVDVADSVVAVYLDKTGKIIRLYGTVYDDLDADLALHNQHAAQWAEVSVPFEPHDIVENYLQNLAAEGDWAISQWAQQSLISIIAGQARQVFRLSFYAEHQDTGKYLRPQLLIDAFSGEILAVQDSLHYGSQAGSGPGGNLMTGPQQYPWVGQAIDALSAGTFLVTRSGTDCTLGIAPEDGSWQNNVQVLNGTDASTAFRYPCPDEQARHEQDLSNQTGAYSPLNDASYSAQVAFNLYANFAITRAKGPLNEIGRPLIVKARYGYVDNAFWNGEFIALGDGARYFYPKVAPDTLGHELAHAVLEHYSLLSQGGGTSMGIAESFADIAGEATEYAIAQQSFQQNDWRYAAATFKPTLADAARYFEQPSLDGKSIDTPKDRHYQVTGHHLAGPFNRAFFHLVTDNAARGWTPLIGFDLWLTAAANCWVPIMQYESAAQCIVDSAATFRAHNSALPSDWNAEAIRYAVIRAFAKVDIMTTSDTELVALFDYKRVFDGLQLRNTSSVGTSTSPVYDWDLGDDGSIDQVTQRLADTVDILPAAGADRLVVRLRAQAPSQQDDFLREIDLASDYCIPSGSGDGADYIRQVSLNGMAMAASETEPGGYADYTAEPPLTLNLAGENSIILTPNDDLYFRRWMVFADLNGDHDFSDPGETLLETRSQGAITGAIDLTGGSPANKGQTTRLRVLMDWASASRPCGRASMGEYEDYRVTLVTQPDPMPEPMVAFSYGVVADSTVVQFENRSESVPAGATWSWQYRHLDQARYTEFAATHGARFDFGQAGDYSVQLILTTPLGSEYPVQERISLTADGPADHDYCAAGSVVDGLYIRKVGIHHKGLWNILINSSAVGAEQGYTLYGSELLKQALPRGETIWISVTAVGSATSSKKIGAWLDLNQNHRFDIDENIYLTGGNNPATTWIEVALPVDAPTGPTRLRLIVKSDAVPDACELISLDQGSGEVEDYIVIIE</sequence>
<keyword evidence="1" id="KW-0645">Protease</keyword>
<keyword evidence="7" id="KW-0865">Zymogen</keyword>
<dbReference type="Proteomes" id="UP000229757">
    <property type="component" value="Chromosome"/>
</dbReference>
<dbReference type="InterPro" id="IPR013856">
    <property type="entry name" value="Peptidase_M4_domain"/>
</dbReference>
<dbReference type="Gene3D" id="3.10.170.10">
    <property type="match status" value="1"/>
</dbReference>
<evidence type="ECO:0000256" key="8">
    <source>
        <dbReference type="SAM" id="SignalP"/>
    </source>
</evidence>
<accession>A0A2K8KSI7</accession>
<evidence type="ECO:0000256" key="3">
    <source>
        <dbReference type="ARBA" id="ARBA00022729"/>
    </source>
</evidence>
<dbReference type="Pfam" id="PF01447">
    <property type="entry name" value="Peptidase_M4"/>
    <property type="match status" value="1"/>
</dbReference>
<proteinExistence type="predicted"/>
<feature type="domain" description="Peptidase M4 C-terminal" evidence="10">
    <location>
        <begin position="415"/>
        <end position="544"/>
    </location>
</feature>
<evidence type="ECO:0000259" key="9">
    <source>
        <dbReference type="Pfam" id="PF01447"/>
    </source>
</evidence>
<dbReference type="InterPro" id="IPR050728">
    <property type="entry name" value="Zinc_Metalloprotease_M4"/>
</dbReference>
<keyword evidence="3 8" id="KW-0732">Signal</keyword>
<evidence type="ECO:0000259" key="12">
    <source>
        <dbReference type="Pfam" id="PF20009"/>
    </source>
</evidence>
<dbReference type="Pfam" id="PF20009">
    <property type="entry name" value="GEVED"/>
    <property type="match status" value="2"/>
</dbReference>
<evidence type="ECO:0000256" key="6">
    <source>
        <dbReference type="ARBA" id="ARBA00023049"/>
    </source>
</evidence>
<keyword evidence="4" id="KW-0378">Hydrolase</keyword>
<evidence type="ECO:0000313" key="13">
    <source>
        <dbReference type="EMBL" id="ATX76264.1"/>
    </source>
</evidence>
<keyword evidence="14" id="KW-1185">Reference proteome</keyword>
<evidence type="ECO:0000256" key="2">
    <source>
        <dbReference type="ARBA" id="ARBA00022723"/>
    </source>
</evidence>
<dbReference type="InterPro" id="IPR011096">
    <property type="entry name" value="FTP_domain"/>
</dbReference>
<feature type="domain" description="GEVED" evidence="12">
    <location>
        <begin position="983"/>
        <end position="1059"/>
    </location>
</feature>
<dbReference type="InterPro" id="IPR045474">
    <property type="entry name" value="GEVED"/>
</dbReference>
<evidence type="ECO:0000313" key="14">
    <source>
        <dbReference type="Proteomes" id="UP000229757"/>
    </source>
</evidence>
<dbReference type="EMBL" id="CP011797">
    <property type="protein sequence ID" value="ATX76264.1"/>
    <property type="molecule type" value="Genomic_DNA"/>
</dbReference>
<feature type="domain" description="FTP" evidence="11">
    <location>
        <begin position="94"/>
        <end position="123"/>
    </location>
</feature>
<dbReference type="KEGG" id="rfo:REIFOR_01115"/>
<dbReference type="GO" id="GO:0004222">
    <property type="term" value="F:metalloendopeptidase activity"/>
    <property type="evidence" value="ECO:0007669"/>
    <property type="project" value="InterPro"/>
</dbReference>
<dbReference type="InterPro" id="IPR027268">
    <property type="entry name" value="Peptidase_M4/M1_CTD_sf"/>
</dbReference>
<organism evidence="13 14">
    <name type="scientific">Reinekea forsetii</name>
    <dbReference type="NCBI Taxonomy" id="1336806"/>
    <lineage>
        <taxon>Bacteria</taxon>
        <taxon>Pseudomonadati</taxon>
        <taxon>Pseudomonadota</taxon>
        <taxon>Gammaproteobacteria</taxon>
        <taxon>Oceanospirillales</taxon>
        <taxon>Saccharospirillaceae</taxon>
        <taxon>Reinekea</taxon>
    </lineage>
</organism>
<evidence type="ECO:0000256" key="5">
    <source>
        <dbReference type="ARBA" id="ARBA00022833"/>
    </source>
</evidence>
<feature type="domain" description="GEVED" evidence="12">
    <location>
        <begin position="732"/>
        <end position="807"/>
    </location>
</feature>
<reference evidence="13 14" key="1">
    <citation type="journal article" date="2017" name="Environ. Microbiol.">
        <title>Genomic and physiological analyses of 'Reinekea forsetii' reveal a versatile opportunistic lifestyle during spring algae blooms.</title>
        <authorList>
            <person name="Avci B."/>
            <person name="Hahnke R.L."/>
            <person name="Chafee M."/>
            <person name="Fischer T."/>
            <person name="Gruber-Vodicka H."/>
            <person name="Tegetmeyer H.E."/>
            <person name="Harder J."/>
            <person name="Fuchs B.M."/>
            <person name="Amann R.I."/>
            <person name="Teeling H."/>
        </authorList>
    </citation>
    <scope>NUCLEOTIDE SEQUENCE [LARGE SCALE GENOMIC DNA]</scope>
    <source>
        <strain evidence="13 14">Hel1_31_D35</strain>
    </source>
</reference>